<name>A0ABP9TLI8_9MICC</name>
<dbReference type="EMBL" id="BAABLK010000025">
    <property type="protein sequence ID" value="GAA5226981.1"/>
    <property type="molecule type" value="Genomic_DNA"/>
</dbReference>
<sequence>MLILETGSLPDAFSVVGDLGYSVGDEVNGDQLATIGVSETSITQFNSTPSAVAAVNQVAVADAPYAGDPTALLVAEAAAHAPVQYTWKDNAGKTVNLRSNVNTKIVNKHNLTWKVARTTTKYPARKSFQSGTSWRFETPVYRVTCSGVWIFRKCKVAQTVTVRAAVDYRTNTSDGRPYGVVTTYCLGYTLCPSFVKNALNV</sequence>
<protein>
    <submittedName>
        <fullName evidence="1">Uncharacterized protein</fullName>
    </submittedName>
</protein>
<dbReference type="Proteomes" id="UP001501257">
    <property type="component" value="Unassembled WGS sequence"/>
</dbReference>
<accession>A0ABP9TLI8</accession>
<keyword evidence="2" id="KW-1185">Reference proteome</keyword>
<gene>
    <name evidence="1" type="ORF">GCM10025778_15140</name>
</gene>
<proteinExistence type="predicted"/>
<reference evidence="2" key="1">
    <citation type="journal article" date="2019" name="Int. J. Syst. Evol. Microbiol.">
        <title>The Global Catalogue of Microorganisms (GCM) 10K type strain sequencing project: providing services to taxonomists for standard genome sequencing and annotation.</title>
        <authorList>
            <consortium name="The Broad Institute Genomics Platform"/>
            <consortium name="The Broad Institute Genome Sequencing Center for Infectious Disease"/>
            <person name="Wu L."/>
            <person name="Ma J."/>
        </authorList>
    </citation>
    <scope>NUCLEOTIDE SEQUENCE [LARGE SCALE GENOMIC DNA]</scope>
    <source>
        <strain evidence="2">JCM 18952</strain>
    </source>
</reference>
<organism evidence="1 2">
    <name type="scientific">Paeniglutamicibacter antarcticus</name>
    <dbReference type="NCBI Taxonomy" id="494023"/>
    <lineage>
        <taxon>Bacteria</taxon>
        <taxon>Bacillati</taxon>
        <taxon>Actinomycetota</taxon>
        <taxon>Actinomycetes</taxon>
        <taxon>Micrococcales</taxon>
        <taxon>Micrococcaceae</taxon>
        <taxon>Paeniglutamicibacter</taxon>
    </lineage>
</organism>
<evidence type="ECO:0000313" key="2">
    <source>
        <dbReference type="Proteomes" id="UP001501257"/>
    </source>
</evidence>
<evidence type="ECO:0000313" key="1">
    <source>
        <dbReference type="EMBL" id="GAA5226981.1"/>
    </source>
</evidence>
<comment type="caution">
    <text evidence="1">The sequence shown here is derived from an EMBL/GenBank/DDBJ whole genome shotgun (WGS) entry which is preliminary data.</text>
</comment>